<keyword evidence="2" id="KW-1185">Reference proteome</keyword>
<evidence type="ECO:0000313" key="1">
    <source>
        <dbReference type="EMBL" id="MFB5683851.1"/>
    </source>
</evidence>
<dbReference type="EMBL" id="JBHILM010000031">
    <property type="protein sequence ID" value="MFB5683851.1"/>
    <property type="molecule type" value="Genomic_DNA"/>
</dbReference>
<accession>A0ABV5BDT2</accession>
<protein>
    <submittedName>
        <fullName evidence="1">Uncharacterized protein</fullName>
    </submittedName>
</protein>
<organism evidence="1 2">
    <name type="scientific">Paenibacillus terreus</name>
    <dbReference type="NCBI Taxonomy" id="1387834"/>
    <lineage>
        <taxon>Bacteria</taxon>
        <taxon>Bacillati</taxon>
        <taxon>Bacillota</taxon>
        <taxon>Bacilli</taxon>
        <taxon>Bacillales</taxon>
        <taxon>Paenibacillaceae</taxon>
        <taxon>Paenibacillus</taxon>
    </lineage>
</organism>
<sequence length="41" mass="4841">MEKSMRSKITSREFLQKPLWSALDWFIAMPGTIIRIIANLF</sequence>
<reference evidence="1 2" key="1">
    <citation type="submission" date="2024-09" db="EMBL/GenBank/DDBJ databases">
        <authorList>
            <person name="Ruan L."/>
        </authorList>
    </citation>
    <scope>NUCLEOTIDE SEQUENCE [LARGE SCALE GENOMIC DNA]</scope>
    <source>
        <strain evidence="1 2">D33</strain>
    </source>
</reference>
<name>A0ABV5BDT2_9BACL</name>
<gene>
    <name evidence="1" type="ORF">ACE3NQ_23330</name>
</gene>
<dbReference type="RefSeq" id="WP_375527572.1">
    <property type="nucleotide sequence ID" value="NZ_JBHILM010000031.1"/>
</dbReference>
<proteinExistence type="predicted"/>
<comment type="caution">
    <text evidence="1">The sequence shown here is derived from an EMBL/GenBank/DDBJ whole genome shotgun (WGS) entry which is preliminary data.</text>
</comment>
<evidence type="ECO:0000313" key="2">
    <source>
        <dbReference type="Proteomes" id="UP001580407"/>
    </source>
</evidence>
<dbReference type="Proteomes" id="UP001580407">
    <property type="component" value="Unassembled WGS sequence"/>
</dbReference>